<sequence>MVWREIAHCGFQSCRLQPLMKLGDKISQLYFSLQSSLTASFSFGGYPHFSQHTSFLSGLLGPTHSQGTPSLLDGLWLWQVWDAGPAAAAPAVGRRNYYTSSPPYIYWFLDGDTIYDEPVATNNQNREVKTETRDRFHLVQDIRNNNCSLHITDARKGDSGHYVFRVERGSDVKYTYRDKKLTLRVTALTEKPVIHFLEPLQSGRLSQLRCSVPGSCQGSTSLTFSWRGNVIKMMDPSTLQTSELSLSPRPQDHNTSLTCQVNLHDVTTERTIWLNVSYAPQNLSISHLRNGTGPKMLQNTSLLTIQEGHALQLQCVVDSNPPAKLSWFRGSSTLNSSISNSGILKLSPSRIEDEGKITCHAQNALGNQTVSLNLSVLYDLQLLGPSCSWDAEDLHCNCSSRAWPPPSLHWRLGEVLLEGNSSNASFTVTSNSAGPWANSSLRLHRELSPGMKLHCEAQNVRRAHSVTVLLLPGKSVSRPGSLQVLSALGGAGTMALLCLCMCLIFICIVKVHRHQAAVRSKGMDDEDPVMDSVPWGSRQESWPDSQGDQASSTGDALPLGEQQDLHYASLSFHGIKPQELQDMKATSTTEYSEIKINK</sequence>
<name>A0AC58LAP7_CASCN</name>
<accession>A0AC58LAP7</accession>
<protein>
    <submittedName>
        <fullName evidence="2">Sialic acid-binding Ig-like lectin 5 isoform X1</fullName>
    </submittedName>
</protein>
<gene>
    <name evidence="2" type="primary">LOC109689955</name>
</gene>
<keyword evidence="1" id="KW-1185">Reference proteome</keyword>
<reference evidence="2" key="1">
    <citation type="submission" date="2025-08" db="UniProtKB">
        <authorList>
            <consortium name="RefSeq"/>
        </authorList>
    </citation>
    <scope>IDENTIFICATION</scope>
</reference>
<dbReference type="RefSeq" id="XP_073914214.1">
    <property type="nucleotide sequence ID" value="XM_074058113.1"/>
</dbReference>
<evidence type="ECO:0000313" key="2">
    <source>
        <dbReference type="RefSeq" id="XP_073914214.1"/>
    </source>
</evidence>
<dbReference type="Proteomes" id="UP001732720">
    <property type="component" value="Chromosome 16"/>
</dbReference>
<evidence type="ECO:0000313" key="1">
    <source>
        <dbReference type="Proteomes" id="UP001732720"/>
    </source>
</evidence>
<proteinExistence type="predicted"/>
<organism evidence="1 2">
    <name type="scientific">Castor canadensis</name>
    <name type="common">American beaver</name>
    <dbReference type="NCBI Taxonomy" id="51338"/>
    <lineage>
        <taxon>Eukaryota</taxon>
        <taxon>Metazoa</taxon>
        <taxon>Chordata</taxon>
        <taxon>Craniata</taxon>
        <taxon>Vertebrata</taxon>
        <taxon>Euteleostomi</taxon>
        <taxon>Mammalia</taxon>
        <taxon>Eutheria</taxon>
        <taxon>Euarchontoglires</taxon>
        <taxon>Glires</taxon>
        <taxon>Rodentia</taxon>
        <taxon>Castorimorpha</taxon>
        <taxon>Castoridae</taxon>
        <taxon>Castor</taxon>
    </lineage>
</organism>